<evidence type="ECO:0000313" key="2">
    <source>
        <dbReference type="Proteomes" id="UP000037035"/>
    </source>
</evidence>
<dbReference type="AlphaFoldDB" id="A0A0L6V7Z2"/>
<dbReference type="STRING" id="27349.A0A0L6V7Z2"/>
<sequence>MFNLIRLKLKGITSHGRHPDQALFCPLDGKRLARLMTTNRNPLLLISSACQPVIKLIIELLQLTEIFWHSHCAVCTLTVHQSLVESILEKVTRPEIIPLRFPMQYSSGSSETTQ</sequence>
<dbReference type="VEuPathDB" id="FungiDB:VP01_2288g2"/>
<organism evidence="1 2">
    <name type="scientific">Puccinia sorghi</name>
    <dbReference type="NCBI Taxonomy" id="27349"/>
    <lineage>
        <taxon>Eukaryota</taxon>
        <taxon>Fungi</taxon>
        <taxon>Dikarya</taxon>
        <taxon>Basidiomycota</taxon>
        <taxon>Pucciniomycotina</taxon>
        <taxon>Pucciniomycetes</taxon>
        <taxon>Pucciniales</taxon>
        <taxon>Pucciniaceae</taxon>
        <taxon>Puccinia</taxon>
    </lineage>
</organism>
<protein>
    <submittedName>
        <fullName evidence="1">Uncharacterized protein</fullName>
    </submittedName>
</protein>
<proteinExistence type="predicted"/>
<keyword evidence="2" id="KW-1185">Reference proteome</keyword>
<dbReference type="Proteomes" id="UP000037035">
    <property type="component" value="Unassembled WGS sequence"/>
</dbReference>
<dbReference type="EMBL" id="LAVV01007156">
    <property type="protein sequence ID" value="KNZ56911.1"/>
    <property type="molecule type" value="Genomic_DNA"/>
</dbReference>
<accession>A0A0L6V7Z2</accession>
<name>A0A0L6V7Z2_9BASI</name>
<reference evidence="1 2" key="1">
    <citation type="submission" date="2015-08" db="EMBL/GenBank/DDBJ databases">
        <title>Next Generation Sequencing and Analysis of the Genome of Puccinia sorghi L Schw, the Causal Agent of Maize Common Rust.</title>
        <authorList>
            <person name="Rochi L."/>
            <person name="Burguener G."/>
            <person name="Darino M."/>
            <person name="Turjanski A."/>
            <person name="Kreff E."/>
            <person name="Dieguez M.J."/>
            <person name="Sacco F."/>
        </authorList>
    </citation>
    <scope>NUCLEOTIDE SEQUENCE [LARGE SCALE GENOMIC DNA]</scope>
    <source>
        <strain evidence="1 2">RO10H11247</strain>
    </source>
</reference>
<gene>
    <name evidence="1" type="ORF">VP01_2288g2</name>
</gene>
<comment type="caution">
    <text evidence="1">The sequence shown here is derived from an EMBL/GenBank/DDBJ whole genome shotgun (WGS) entry which is preliminary data.</text>
</comment>
<evidence type="ECO:0000313" key="1">
    <source>
        <dbReference type="EMBL" id="KNZ56911.1"/>
    </source>
</evidence>